<dbReference type="Proteomes" id="UP000006000">
    <property type="component" value="Unassembled WGS sequence"/>
</dbReference>
<reference evidence="1 2" key="2">
    <citation type="submission" date="2007-04" db="EMBL/GenBank/DDBJ databases">
        <title>Draft genome sequence of Eubacterium ventriosum (ATCC 27560).</title>
        <authorList>
            <person name="Sudarsanam P."/>
            <person name="Ley R."/>
            <person name="Guruge J."/>
            <person name="Turnbaugh P.J."/>
            <person name="Mahowald M."/>
            <person name="Liep D."/>
            <person name="Gordon J."/>
        </authorList>
    </citation>
    <scope>NUCLEOTIDE SEQUENCE [LARGE SCALE GENOMIC DNA]</scope>
    <source>
        <strain evidence="1 2">ATCC 27560</strain>
    </source>
</reference>
<proteinExistence type="predicted"/>
<comment type="caution">
    <text evidence="1">The sequence shown here is derived from an EMBL/GenBank/DDBJ whole genome shotgun (WGS) entry which is preliminary data.</text>
</comment>
<organism evidence="1 2">
    <name type="scientific">Eubacterium ventriosum ATCC 27560</name>
    <dbReference type="NCBI Taxonomy" id="411463"/>
    <lineage>
        <taxon>Bacteria</taxon>
        <taxon>Bacillati</taxon>
        <taxon>Bacillota</taxon>
        <taxon>Clostridia</taxon>
        <taxon>Eubacteriales</taxon>
        <taxon>Eubacteriaceae</taxon>
        <taxon>Eubacterium</taxon>
    </lineage>
</organism>
<reference evidence="1 2" key="1">
    <citation type="submission" date="2007-03" db="EMBL/GenBank/DDBJ databases">
        <authorList>
            <person name="Fulton L."/>
            <person name="Clifton S."/>
            <person name="Fulton B."/>
            <person name="Xu J."/>
            <person name="Minx P."/>
            <person name="Pepin K.H."/>
            <person name="Johnson M."/>
            <person name="Thiruvilangam P."/>
            <person name="Bhonagiri V."/>
            <person name="Nash W.E."/>
            <person name="Mardis E.R."/>
            <person name="Wilson R.K."/>
        </authorList>
    </citation>
    <scope>NUCLEOTIDE SEQUENCE [LARGE SCALE GENOMIC DNA]</scope>
    <source>
        <strain evidence="1 2">ATCC 27560</strain>
    </source>
</reference>
<dbReference type="EMBL" id="AAVL02000035">
    <property type="protein sequence ID" value="EDM51021.1"/>
    <property type="molecule type" value="Genomic_DNA"/>
</dbReference>
<name>A5Z7W4_9FIRM</name>
<evidence type="ECO:0000313" key="1">
    <source>
        <dbReference type="EMBL" id="EDM51021.1"/>
    </source>
</evidence>
<accession>A5Z7W4</accession>
<evidence type="ECO:0000313" key="2">
    <source>
        <dbReference type="Proteomes" id="UP000006000"/>
    </source>
</evidence>
<gene>
    <name evidence="1" type="ORF">EUBVEN_01804</name>
</gene>
<dbReference type="AlphaFoldDB" id="A5Z7W4"/>
<protein>
    <submittedName>
        <fullName evidence="1">Uncharacterized protein</fullName>
    </submittedName>
</protein>
<sequence length="38" mass="4523">MAENMLFRLLQQRESMLVGEMLLQPIIVYMKKLIQGQQ</sequence>
<dbReference type="HOGENOM" id="CLU_3328087_0_0_9"/>